<name>A0A9N9L1V4_9HELO</name>
<keyword evidence="3" id="KW-1185">Reference proteome</keyword>
<comment type="caution">
    <text evidence="2">The sequence shown here is derived from an EMBL/GenBank/DDBJ whole genome shotgun (WGS) entry which is preliminary data.</text>
</comment>
<evidence type="ECO:0000313" key="3">
    <source>
        <dbReference type="Proteomes" id="UP000696280"/>
    </source>
</evidence>
<organism evidence="2 3">
    <name type="scientific">Hymenoscyphus fraxineus</name>
    <dbReference type="NCBI Taxonomy" id="746836"/>
    <lineage>
        <taxon>Eukaryota</taxon>
        <taxon>Fungi</taxon>
        <taxon>Dikarya</taxon>
        <taxon>Ascomycota</taxon>
        <taxon>Pezizomycotina</taxon>
        <taxon>Leotiomycetes</taxon>
        <taxon>Helotiales</taxon>
        <taxon>Helotiaceae</taxon>
        <taxon>Hymenoscyphus</taxon>
    </lineage>
</organism>
<reference evidence="2" key="1">
    <citation type="submission" date="2021-07" db="EMBL/GenBank/DDBJ databases">
        <authorList>
            <person name="Durling M."/>
        </authorList>
    </citation>
    <scope>NUCLEOTIDE SEQUENCE</scope>
</reference>
<feature type="compositionally biased region" description="Basic and acidic residues" evidence="1">
    <location>
        <begin position="126"/>
        <end position="154"/>
    </location>
</feature>
<evidence type="ECO:0000313" key="2">
    <source>
        <dbReference type="EMBL" id="CAG8955527.1"/>
    </source>
</evidence>
<feature type="region of interest" description="Disordered" evidence="1">
    <location>
        <begin position="126"/>
        <end position="178"/>
    </location>
</feature>
<proteinExistence type="predicted"/>
<dbReference type="Proteomes" id="UP000696280">
    <property type="component" value="Unassembled WGS sequence"/>
</dbReference>
<dbReference type="EMBL" id="CAJVRL010000064">
    <property type="protein sequence ID" value="CAG8955527.1"/>
    <property type="molecule type" value="Genomic_DNA"/>
</dbReference>
<protein>
    <submittedName>
        <fullName evidence="2">Uncharacterized protein</fullName>
    </submittedName>
</protein>
<dbReference type="AlphaFoldDB" id="A0A9N9L1V4"/>
<dbReference type="OrthoDB" id="3549327at2759"/>
<feature type="compositionally biased region" description="Basic and acidic residues" evidence="1">
    <location>
        <begin position="161"/>
        <end position="178"/>
    </location>
</feature>
<evidence type="ECO:0000256" key="1">
    <source>
        <dbReference type="SAM" id="MobiDB-lite"/>
    </source>
</evidence>
<gene>
    <name evidence="2" type="ORF">HYFRA_00009480</name>
</gene>
<accession>A0A9N9L1V4</accession>
<sequence>MESRASGHYRDVKMQLDTGCQIHDLIPFEVVADLQLEKQITFNREEICLCLNGEHLSSIGTIEIRWKGKGFRKIFHTKFHVIEGTFLPWQVILGAETIDRHGILKFGGFAGGRSFLNKEKEGKYSWDHEIEDKANRPAREEEHRKKCEKNDAKKAAHKKKKDGDNDAGKRKESSSNGY</sequence>